<dbReference type="NCBIfam" id="TIGR00711">
    <property type="entry name" value="efflux_EmrB"/>
    <property type="match status" value="1"/>
</dbReference>
<organism evidence="9 10">
    <name type="scientific">Phytohabitans maris</name>
    <dbReference type="NCBI Taxonomy" id="3071409"/>
    <lineage>
        <taxon>Bacteria</taxon>
        <taxon>Bacillati</taxon>
        <taxon>Actinomycetota</taxon>
        <taxon>Actinomycetes</taxon>
        <taxon>Micromonosporales</taxon>
        <taxon>Micromonosporaceae</taxon>
    </lineage>
</organism>
<dbReference type="Gene3D" id="1.20.1250.20">
    <property type="entry name" value="MFS general substrate transporter like domains"/>
    <property type="match status" value="1"/>
</dbReference>
<keyword evidence="5 7" id="KW-1133">Transmembrane helix</keyword>
<dbReference type="PRINTS" id="PR01036">
    <property type="entry name" value="TCRTETB"/>
</dbReference>
<dbReference type="SUPFAM" id="SSF103473">
    <property type="entry name" value="MFS general substrate transporter"/>
    <property type="match status" value="1"/>
</dbReference>
<dbReference type="Pfam" id="PF07690">
    <property type="entry name" value="MFS_1"/>
    <property type="match status" value="1"/>
</dbReference>
<keyword evidence="6 7" id="KW-0472">Membrane</keyword>
<evidence type="ECO:0000256" key="1">
    <source>
        <dbReference type="ARBA" id="ARBA00004651"/>
    </source>
</evidence>
<feature type="transmembrane region" description="Helical" evidence="7">
    <location>
        <begin position="238"/>
        <end position="255"/>
    </location>
</feature>
<sequence>MSTPARKEHSPWLVLATLCLGFFMILLDTTIVNIAIPDMSTDLDASLDQILWIVNSYVLVYAVLLITAGRLGDLYGPKQLFIIGLVVFTLASAACGFATSPGQLVVARVVQGVGGALLTPQTLSVITVIFPPEKRGAAFGIWGAVAGVATVTGPTLGGYLVTDWGWEWIFFVNVPVGVVTVALAAVVMPKLKLNRRHRLDWVGTLLATVGLFLITYGLIEGESHHWGDVWGPITIPELIGAGVLVMVIFFLHQYATRAKEPLVPFSIFSDRNFSLMNWVVGAIAFGMLGLFLPLVIYLQSVIGLSALQAGVAVAPMSLLSMVIAPFAGRAADRMGGKWILFTGLTLWSGGMALVVWLARADAGQWTLLPGLLVAGTGLGMTFAPLQTIAMRDIAPRMAGAASGLINTSRQLGGVIGSAAVGALLQARLATELPRAAQDEAGALPEQYRGQFVSGFSEASTGSLHVGAGQTGVPLPPGLPEQVRQVIAGAAERAFREGFTHAMRLTLILPLAVLAAAALSCLFIRGRTRTPERERDTAPAAVGS</sequence>
<protein>
    <submittedName>
        <fullName evidence="9">MFS transporter</fullName>
    </submittedName>
</protein>
<feature type="transmembrane region" description="Helical" evidence="7">
    <location>
        <begin position="137"/>
        <end position="162"/>
    </location>
</feature>
<keyword evidence="3" id="KW-1003">Cell membrane</keyword>
<dbReference type="PANTHER" id="PTHR42718:SF42">
    <property type="entry name" value="EXPORT PROTEIN"/>
    <property type="match status" value="1"/>
</dbReference>
<dbReference type="CDD" id="cd17321">
    <property type="entry name" value="MFS_MMR_MDR_like"/>
    <property type="match status" value="1"/>
</dbReference>
<feature type="transmembrane region" description="Helical" evidence="7">
    <location>
        <begin position="12"/>
        <end position="37"/>
    </location>
</feature>
<dbReference type="PANTHER" id="PTHR42718">
    <property type="entry name" value="MAJOR FACILITATOR SUPERFAMILY MULTIDRUG TRANSPORTER MFSC"/>
    <property type="match status" value="1"/>
</dbReference>
<dbReference type="PROSITE" id="PS50850">
    <property type="entry name" value="MFS"/>
    <property type="match status" value="1"/>
</dbReference>
<evidence type="ECO:0000313" key="9">
    <source>
        <dbReference type="EMBL" id="MDQ7902917.1"/>
    </source>
</evidence>
<comment type="subcellular location">
    <subcellularLocation>
        <location evidence="1">Cell membrane</location>
        <topology evidence="1">Multi-pass membrane protein</topology>
    </subcellularLocation>
</comment>
<evidence type="ECO:0000256" key="6">
    <source>
        <dbReference type="ARBA" id="ARBA00023136"/>
    </source>
</evidence>
<feature type="transmembrane region" description="Helical" evidence="7">
    <location>
        <begin position="370"/>
        <end position="390"/>
    </location>
</feature>
<proteinExistence type="predicted"/>
<dbReference type="Proteomes" id="UP001230908">
    <property type="component" value="Unassembled WGS sequence"/>
</dbReference>
<feature type="transmembrane region" description="Helical" evidence="7">
    <location>
        <begin position="199"/>
        <end position="218"/>
    </location>
</feature>
<feature type="transmembrane region" description="Helical" evidence="7">
    <location>
        <begin position="105"/>
        <end position="130"/>
    </location>
</feature>
<evidence type="ECO:0000256" key="4">
    <source>
        <dbReference type="ARBA" id="ARBA00022692"/>
    </source>
</evidence>
<dbReference type="InterPro" id="IPR036259">
    <property type="entry name" value="MFS_trans_sf"/>
</dbReference>
<evidence type="ECO:0000259" key="8">
    <source>
        <dbReference type="PROSITE" id="PS50850"/>
    </source>
</evidence>
<dbReference type="Gene3D" id="1.20.1720.10">
    <property type="entry name" value="Multidrug resistance protein D"/>
    <property type="match status" value="1"/>
</dbReference>
<dbReference type="RefSeq" id="WP_308710193.1">
    <property type="nucleotide sequence ID" value="NZ_JAVHUY010000001.1"/>
</dbReference>
<comment type="caution">
    <text evidence="9">The sequence shown here is derived from an EMBL/GenBank/DDBJ whole genome shotgun (WGS) entry which is preliminary data.</text>
</comment>
<accession>A0ABU0ZAD0</accession>
<feature type="transmembrane region" description="Helical" evidence="7">
    <location>
        <begin position="168"/>
        <end position="187"/>
    </location>
</feature>
<name>A0ABU0ZAD0_9ACTN</name>
<dbReference type="InterPro" id="IPR004638">
    <property type="entry name" value="EmrB-like"/>
</dbReference>
<evidence type="ECO:0000256" key="7">
    <source>
        <dbReference type="SAM" id="Phobius"/>
    </source>
</evidence>
<keyword evidence="2" id="KW-0813">Transport</keyword>
<feature type="transmembrane region" description="Helical" evidence="7">
    <location>
        <begin position="80"/>
        <end position="99"/>
    </location>
</feature>
<feature type="transmembrane region" description="Helical" evidence="7">
    <location>
        <begin position="275"/>
        <end position="298"/>
    </location>
</feature>
<feature type="transmembrane region" description="Helical" evidence="7">
    <location>
        <begin position="338"/>
        <end position="358"/>
    </location>
</feature>
<feature type="transmembrane region" description="Helical" evidence="7">
    <location>
        <begin position="504"/>
        <end position="523"/>
    </location>
</feature>
<feature type="transmembrane region" description="Helical" evidence="7">
    <location>
        <begin position="304"/>
        <end position="326"/>
    </location>
</feature>
<evidence type="ECO:0000256" key="3">
    <source>
        <dbReference type="ARBA" id="ARBA00022475"/>
    </source>
</evidence>
<evidence type="ECO:0000256" key="2">
    <source>
        <dbReference type="ARBA" id="ARBA00022448"/>
    </source>
</evidence>
<gene>
    <name evidence="9" type="ORF">RB614_00080</name>
</gene>
<keyword evidence="10" id="KW-1185">Reference proteome</keyword>
<dbReference type="EMBL" id="JAVHUY010000001">
    <property type="protein sequence ID" value="MDQ7902917.1"/>
    <property type="molecule type" value="Genomic_DNA"/>
</dbReference>
<evidence type="ECO:0000313" key="10">
    <source>
        <dbReference type="Proteomes" id="UP001230908"/>
    </source>
</evidence>
<keyword evidence="4 7" id="KW-0812">Transmembrane</keyword>
<evidence type="ECO:0000256" key="5">
    <source>
        <dbReference type="ARBA" id="ARBA00022989"/>
    </source>
</evidence>
<feature type="transmembrane region" description="Helical" evidence="7">
    <location>
        <begin position="49"/>
        <end position="68"/>
    </location>
</feature>
<feature type="transmembrane region" description="Helical" evidence="7">
    <location>
        <begin position="411"/>
        <end position="429"/>
    </location>
</feature>
<reference evidence="9 10" key="1">
    <citation type="submission" date="2023-08" db="EMBL/GenBank/DDBJ databases">
        <title>Phytohabitans sansha sp. nov., isolated from marine sediment.</title>
        <authorList>
            <person name="Zhao Y."/>
            <person name="Yi K."/>
        </authorList>
    </citation>
    <scope>NUCLEOTIDE SEQUENCE [LARGE SCALE GENOMIC DNA]</scope>
    <source>
        <strain evidence="9 10">ZYX-F-186</strain>
    </source>
</reference>
<dbReference type="InterPro" id="IPR011701">
    <property type="entry name" value="MFS"/>
</dbReference>
<dbReference type="InterPro" id="IPR020846">
    <property type="entry name" value="MFS_dom"/>
</dbReference>
<feature type="domain" description="Major facilitator superfamily (MFS) profile" evidence="8">
    <location>
        <begin position="14"/>
        <end position="528"/>
    </location>
</feature>